<dbReference type="InterPro" id="IPR010057">
    <property type="entry name" value="Transcription_activator_Rgg_C"/>
</dbReference>
<gene>
    <name evidence="3" type="ORF">L2422_03680</name>
</gene>
<dbReference type="InterPro" id="IPR010982">
    <property type="entry name" value="Lambda_DNA-bd_dom_sf"/>
</dbReference>
<dbReference type="AlphaFoldDB" id="A0AAP3M3K9"/>
<proteinExistence type="predicted"/>
<dbReference type="GO" id="GO:0003677">
    <property type="term" value="F:DNA binding"/>
    <property type="evidence" value="ECO:0007669"/>
    <property type="project" value="InterPro"/>
</dbReference>
<dbReference type="SUPFAM" id="SSF47413">
    <property type="entry name" value="lambda repressor-like DNA-binding domains"/>
    <property type="match status" value="1"/>
</dbReference>
<dbReference type="Pfam" id="PF01381">
    <property type="entry name" value="HTH_3"/>
    <property type="match status" value="1"/>
</dbReference>
<keyword evidence="1" id="KW-0812">Transmembrane</keyword>
<dbReference type="Gene3D" id="1.25.40.400">
    <property type="match status" value="1"/>
</dbReference>
<feature type="domain" description="HTH cro/C1-type" evidence="2">
    <location>
        <begin position="7"/>
        <end position="59"/>
    </location>
</feature>
<dbReference type="PANTHER" id="PTHR37038">
    <property type="entry name" value="TRANSCRIPTIONAL REGULATOR-RELATED"/>
    <property type="match status" value="1"/>
</dbReference>
<keyword evidence="1" id="KW-1133">Transmembrane helix</keyword>
<accession>A0AAP3M3K9</accession>
<dbReference type="InterPro" id="IPR001387">
    <property type="entry name" value="Cro/C1-type_HTH"/>
</dbReference>
<dbReference type="Proteomes" id="UP001213015">
    <property type="component" value="Unassembled WGS sequence"/>
</dbReference>
<dbReference type="NCBIfam" id="TIGR01716">
    <property type="entry name" value="RGG_Cterm"/>
    <property type="match status" value="1"/>
</dbReference>
<evidence type="ECO:0000256" key="1">
    <source>
        <dbReference type="SAM" id="Phobius"/>
    </source>
</evidence>
<evidence type="ECO:0000313" key="4">
    <source>
        <dbReference type="Proteomes" id="UP001213015"/>
    </source>
</evidence>
<evidence type="ECO:0000259" key="2">
    <source>
        <dbReference type="PROSITE" id="PS50943"/>
    </source>
</evidence>
<protein>
    <submittedName>
        <fullName evidence="3">Helix-turn-helix domain-containing protein</fullName>
    </submittedName>
</protein>
<organism evidence="3 4">
    <name type="scientific">Lactobacillus mulieris</name>
    <dbReference type="NCBI Taxonomy" id="2508708"/>
    <lineage>
        <taxon>Bacteria</taxon>
        <taxon>Bacillati</taxon>
        <taxon>Bacillota</taxon>
        <taxon>Bacilli</taxon>
        <taxon>Lactobacillales</taxon>
        <taxon>Lactobacillaceae</taxon>
        <taxon>Lactobacillus</taxon>
    </lineage>
</organism>
<comment type="caution">
    <text evidence="3">The sequence shown here is derived from an EMBL/GenBank/DDBJ whole genome shotgun (WGS) entry which is preliminary data.</text>
</comment>
<dbReference type="PROSITE" id="PS50943">
    <property type="entry name" value="HTH_CROC1"/>
    <property type="match status" value="1"/>
</dbReference>
<reference evidence="3" key="1">
    <citation type="submission" date="2022-01" db="EMBL/GenBank/DDBJ databases">
        <title>VMRC isolate genome collection.</title>
        <authorList>
            <person name="France M."/>
            <person name="Rutt L."/>
            <person name="Humphrys M."/>
            <person name="Ravel J."/>
        </authorList>
    </citation>
    <scope>NUCLEOTIDE SEQUENCE</scope>
    <source>
        <strain evidence="3">C0127B5</strain>
    </source>
</reference>
<feature type="transmembrane region" description="Helical" evidence="1">
    <location>
        <begin position="103"/>
        <end position="120"/>
    </location>
</feature>
<dbReference type="Pfam" id="PF21259">
    <property type="entry name" value="Rgg_C"/>
    <property type="match status" value="1"/>
</dbReference>
<dbReference type="RefSeq" id="WP_006585873.1">
    <property type="nucleotide sequence ID" value="NZ_CABMGH010000038.1"/>
</dbReference>
<keyword evidence="1" id="KW-0472">Membrane</keyword>
<dbReference type="Gene3D" id="1.10.260.40">
    <property type="entry name" value="lambda repressor-like DNA-binding domains"/>
    <property type="match status" value="1"/>
</dbReference>
<evidence type="ECO:0000313" key="3">
    <source>
        <dbReference type="EMBL" id="MCZ3844624.1"/>
    </source>
</evidence>
<dbReference type="EMBL" id="JAKHLF010000004">
    <property type="protein sequence ID" value="MCZ3844624.1"/>
    <property type="molecule type" value="Genomic_DNA"/>
</dbReference>
<dbReference type="GeneID" id="97458546"/>
<dbReference type="CDD" id="cd00093">
    <property type="entry name" value="HTH_XRE"/>
    <property type="match status" value="1"/>
</dbReference>
<name>A0AAP3M3K9_9LACO</name>
<dbReference type="SMART" id="SM00530">
    <property type="entry name" value="HTH_XRE"/>
    <property type="match status" value="1"/>
</dbReference>
<dbReference type="InterPro" id="IPR053163">
    <property type="entry name" value="HTH-type_regulator_Rgg"/>
</dbReference>
<sequence>MYGKTYKKIRIKQKILQKDAARDIVSVASLSHWENGKGDIPFAKFIELLKRIHLTPEEFFKLANISKPSPILKKMRKLYLARDVTGLKTLCTQQIKRYEQKRTVSNLYLMAIVCNYYHLISNENLLLPKYQLKIISFLSDTPEWTQKHISIFENCTSLLSNKKNYALSKLLLNKWSRIEPWGKMNESGSSLYNIAFQALLNSLTILILRKSYTLARKLLNQINQIKVNNDFLHIELKRTFLANLLIYSQKKDFNAWNNLKKSVEFADFLNQKDIHSEFINLIQQVNKNSKLQ</sequence>